<evidence type="ECO:0000256" key="4">
    <source>
        <dbReference type="ARBA" id="ARBA00023088"/>
    </source>
</evidence>
<dbReference type="PANTHER" id="PTHR46541:SF1">
    <property type="entry name" value="ZINC FINGER PROTEIN AEBP2"/>
    <property type="match status" value="1"/>
</dbReference>
<feature type="region of interest" description="Disordered" evidence="5">
    <location>
        <begin position="44"/>
        <end position="151"/>
    </location>
</feature>
<dbReference type="NCBIfam" id="TIGR03715">
    <property type="entry name" value="KxYKxGKxW"/>
    <property type="match status" value="1"/>
</dbReference>
<evidence type="ECO:0000256" key="5">
    <source>
        <dbReference type="SAM" id="MobiDB-lite"/>
    </source>
</evidence>
<keyword evidence="1" id="KW-0134">Cell wall</keyword>
<feature type="region of interest" description="Disordered" evidence="5">
    <location>
        <begin position="1625"/>
        <end position="1658"/>
    </location>
</feature>
<feature type="compositionally biased region" description="Basic and acidic residues" evidence="5">
    <location>
        <begin position="1894"/>
        <end position="1905"/>
    </location>
</feature>
<gene>
    <name evidence="9" type="ORF">Hs20B_11530</name>
</gene>
<dbReference type="PANTHER" id="PTHR46541">
    <property type="entry name" value="ZINC FINGER PROTEIN AEBP2"/>
    <property type="match status" value="1"/>
</dbReference>
<sequence length="1934" mass="200980">MAFKHDETVKRTQFRMWKSGKSWLYASTVLTVLAGGQMVSTTHANADTSETQTAEKPAETTTDIVHNSSEKSGNNVSTDSANPESTPSKTEDDSATTSNIAPETAIADTATTDATTSPETPVATAAPAAPSSNASTETTAPVQPSPATKQAPAATTASAVAALASVSNGATITVSGTQLSISLPSDVAPTSAFLTAVSSYAKANGLTVSIAAKLPAQTEKVKMTVDGKTDPIVSNQDNATDTHQVNLEGSVVTGDTVSVLIPDNFDITTDDVDAGTSTYTTSVTPVTLDGKAYKKVTLDILNGALFTSISMRFAMPDSSYVQGLTADPLDKIILQVNGQTASQVDSQYQKSDSYAAKISVREVVAEDKNDAIERVLPNADALFGATTGGWTMIGTTVVRYTNITTGEISYKDNQDKSVVDVKKLVGGWNKDTNYNAYYIWANAAAKDAVVLGYDDMPNIELPFGTSPSGQWRIGYVKYKKGADVDVVLNNLDTATSTTIGSTSGISGDAVSTVPFTANTSATVIDNAYVTANTINGSYIVNTLDNPGKLWGSSRLKGSKYMGLDEAAAGNKFDSIDNDTQIFNIWTESPGAEDSVGGAAGITKAAGDGNSGNTAVSQYFATHYLEGGKQGGAVIGVPKVMGEEFTIPMLPIPGFKLESVTYDGFPYTADQVISGVIARLTPLSDSLIYSYSPVTAWQANGQKQKIVGDATTNTSTVTLDQSAYHNPQEMPTTFSFNVDSFSYDSNKQLQNTNRTGYAELSVKAGTISAIQDVDNVLKNIMTAAGTGATIELKSTSGTVSKVTVENGKYTVAGQAVNDFIKDNAIVDIKINIAKLSEKSSGKADELLGLPVIIDIPATTSPDQVPEKVVMTWHTVLKAATDDSGNTAAGFDRTIIGNYQAKSPEIVVKSVVSWDQAGTDLSTIKDADVDTSAASNTYKLYNHLVVDTNIKLLSDRKGSSDSLSYYVTTPTNMRVLIDQTLTDVQNQLAGTGMTATYDTQSAGVYKLTIKTDDGSDILTKILSENGATDGYDSKGTVPEVDFVLPVTYQILPSAVIGSVLTFGTPNFQYIQWLGDDKLPVTPSKDQAIPTTYEGLGTSDLLSVSLGQERVRAAGAEIFRPNLLIEDKASGAYTHDTTINLGNTEQDPARVTSGVRMVLSNTQSTDVIAGRSVITLPAGLTLTAAPVFTSIDPSDGTTIVPKNVTSLIYQDADGQVIVDPKSAADFARVKTMTVVVDVLKNNAVYGNFSVLTDDFSQQFIAENAYKISLSTTIPDIDKFPVVVTDTLVLTRDLSDHWTVGYTDDTGDFVKLSQFAQDGVLGDTYSLSDLIADKVVVPAGYYLLPDYQFAANLTDKSDTISHIGDVVTDSDIAFKEFVASQDTQHTIVGGDYRIMLARYQVTGAVKFIDDDAADNVVKTLDLAGYSGDPFNISQADVTRVIATLVKQGYDLVSNDFVAGKFDHDDAAAQQFTVHLKHRLETTKVTRVVKKTVHYVSDEGKQLAPDFVATSSVLTKQSQLDLVTGLETLSFAPKTATLAGQATPNIAGYYIKVSPAQASQVQTVDFDNAADLVYTVVYGKELPPSTSATSSSGSSTVSSSTVGSSTVGSSTVGSSTVGSSTVSSSVASSSAAGSSTVSSSAAGSSTVSSSAAGSSTVSSSVAGSNTVSSSVVSSSASSSSAVSSSFVTSSTVASSSSVSSMGSSSHHTETSSQPSSAASSVSNAVSNSVTSSSLSSSIISNAASSQAGSANPSSSILSSAMSTSSSVGSSESSSAVSISSVTSSAMSSSVASNSASSSLITSSNYVASGSVVLSSNASSSSVSSMSLPSSHVVSSLQLSSVGSSVSSIVSATVISSTLASSTVSTMSNPAISTSMQQASVLAAAQSDLSEQAASSQKNATDRTLPKTGEDAQRQSLFAEFGLAILGGLSLVKKRNKTKD</sequence>
<dbReference type="GO" id="GO:0008270">
    <property type="term" value="F:zinc ion binding"/>
    <property type="evidence" value="ECO:0007669"/>
    <property type="project" value="UniProtKB-KW"/>
</dbReference>
<accession>A0A6A0B7K7</accession>
<feature type="region of interest" description="Disordered" evidence="5">
    <location>
        <begin position="1886"/>
        <end position="1905"/>
    </location>
</feature>
<protein>
    <recommendedName>
        <fullName evidence="11">Gram-positive cocci surface proteins LPxTG domain-containing protein</fullName>
    </recommendedName>
</protein>
<feature type="region of interest" description="Disordered" evidence="5">
    <location>
        <begin position="1579"/>
        <end position="1611"/>
    </location>
</feature>
<evidence type="ECO:0000259" key="8">
    <source>
        <dbReference type="Pfam" id="PF17966"/>
    </source>
</evidence>
<dbReference type="Pfam" id="PF19258">
    <property type="entry name" value="KxYKxGKxW_sig"/>
    <property type="match status" value="1"/>
</dbReference>
<evidence type="ECO:0000313" key="10">
    <source>
        <dbReference type="Proteomes" id="UP000475928"/>
    </source>
</evidence>
<dbReference type="InterPro" id="IPR019931">
    <property type="entry name" value="LPXTG_anchor"/>
</dbReference>
<feature type="compositionally biased region" description="Low complexity" evidence="5">
    <location>
        <begin position="100"/>
        <end position="151"/>
    </location>
</feature>
<dbReference type="InterPro" id="IPR041495">
    <property type="entry name" value="Mub_B2"/>
</dbReference>
<feature type="domain" description="Gram-positive cocci surface proteins LPxTG" evidence="6">
    <location>
        <begin position="1892"/>
        <end position="1933"/>
    </location>
</feature>
<dbReference type="InterPro" id="IPR041558">
    <property type="entry name" value="MucBP_2"/>
</dbReference>
<organism evidence="9 10">
    <name type="scientific">Pseudolactococcus insecticola</name>
    <dbReference type="NCBI Taxonomy" id="2709158"/>
    <lineage>
        <taxon>Bacteria</taxon>
        <taxon>Bacillati</taxon>
        <taxon>Bacillota</taxon>
        <taxon>Bacilli</taxon>
        <taxon>Lactobacillales</taxon>
        <taxon>Streptococcaceae</taxon>
        <taxon>Pseudolactococcus</taxon>
    </lineage>
</organism>
<feature type="region of interest" description="Disordered" evidence="5">
    <location>
        <begin position="1692"/>
        <end position="1714"/>
    </location>
</feature>
<dbReference type="RefSeq" id="WP_172356571.1">
    <property type="nucleotide sequence ID" value="NZ_BLLH01000005.1"/>
</dbReference>
<dbReference type="InterPro" id="IPR022263">
    <property type="entry name" value="KxYKxGKxW"/>
</dbReference>
<dbReference type="NCBIfam" id="TIGR01167">
    <property type="entry name" value="LPXTG_anchor"/>
    <property type="match status" value="1"/>
</dbReference>
<evidence type="ECO:0000313" key="9">
    <source>
        <dbReference type="EMBL" id="GFH40755.1"/>
    </source>
</evidence>
<name>A0A6A0B7K7_9LACT</name>
<keyword evidence="2" id="KW-0964">Secreted</keyword>
<dbReference type="Pfam" id="PF00746">
    <property type="entry name" value="Gram_pos_anchor"/>
    <property type="match status" value="1"/>
</dbReference>
<reference evidence="9 10" key="1">
    <citation type="submission" date="2020-02" db="EMBL/GenBank/DDBJ databases">
        <title>Draft genome sequence of Lactococcus sp. Hs20B0-1.</title>
        <authorList>
            <person name="Noda S."/>
            <person name="Yuki M."/>
            <person name="Ohkuma M."/>
        </authorList>
    </citation>
    <scope>NUCLEOTIDE SEQUENCE [LARGE SCALE GENOMIC DNA]</scope>
    <source>
        <strain evidence="9 10">Hs20B0-1</strain>
    </source>
</reference>
<feature type="domain" description="Mub B2-like" evidence="8">
    <location>
        <begin position="1476"/>
        <end position="1573"/>
    </location>
</feature>
<evidence type="ECO:0000256" key="2">
    <source>
        <dbReference type="ARBA" id="ARBA00022525"/>
    </source>
</evidence>
<evidence type="ECO:0000259" key="6">
    <source>
        <dbReference type="Pfam" id="PF00746"/>
    </source>
</evidence>
<feature type="compositionally biased region" description="Low complexity" evidence="5">
    <location>
        <begin position="1580"/>
        <end position="1611"/>
    </location>
</feature>
<feature type="domain" description="Mucin binding" evidence="7">
    <location>
        <begin position="1400"/>
        <end position="1473"/>
    </location>
</feature>
<comment type="caution">
    <text evidence="9">The sequence shown here is derived from an EMBL/GenBank/DDBJ whole genome shotgun (WGS) entry which is preliminary data.</text>
</comment>
<dbReference type="Proteomes" id="UP000475928">
    <property type="component" value="Unassembled WGS sequence"/>
</dbReference>
<keyword evidence="10" id="KW-1185">Reference proteome</keyword>
<evidence type="ECO:0000256" key="1">
    <source>
        <dbReference type="ARBA" id="ARBA00022512"/>
    </source>
</evidence>
<dbReference type="Gene3D" id="2.60.40.4300">
    <property type="match status" value="1"/>
</dbReference>
<dbReference type="Pfam" id="PF17966">
    <property type="entry name" value="Muc_B2"/>
    <property type="match status" value="1"/>
</dbReference>
<dbReference type="Gene3D" id="3.10.20.470">
    <property type="match status" value="1"/>
</dbReference>
<feature type="compositionally biased region" description="Polar residues" evidence="5">
    <location>
        <begin position="44"/>
        <end position="88"/>
    </location>
</feature>
<keyword evidence="3" id="KW-0732">Signal</keyword>
<dbReference type="InterPro" id="IPR052130">
    <property type="entry name" value="AEBP2/jing_C2H2-ZnF"/>
</dbReference>
<dbReference type="GO" id="GO:0006357">
    <property type="term" value="P:regulation of transcription by RNA polymerase II"/>
    <property type="evidence" value="ECO:0007669"/>
    <property type="project" value="TreeGrafter"/>
</dbReference>
<evidence type="ECO:0008006" key="11">
    <source>
        <dbReference type="Google" id="ProtNLM"/>
    </source>
</evidence>
<evidence type="ECO:0000259" key="7">
    <source>
        <dbReference type="Pfam" id="PF17965"/>
    </source>
</evidence>
<proteinExistence type="predicted"/>
<keyword evidence="4" id="KW-0572">Peptidoglycan-anchor</keyword>
<dbReference type="EMBL" id="BLLH01000005">
    <property type="protein sequence ID" value="GFH40755.1"/>
    <property type="molecule type" value="Genomic_DNA"/>
</dbReference>
<dbReference type="Pfam" id="PF17965">
    <property type="entry name" value="MucBP_2"/>
    <property type="match status" value="1"/>
</dbReference>
<evidence type="ECO:0000256" key="3">
    <source>
        <dbReference type="ARBA" id="ARBA00022729"/>
    </source>
</evidence>